<dbReference type="SUPFAM" id="SSF75005">
    <property type="entry name" value="Arabinanase/levansucrase/invertase"/>
    <property type="match status" value="1"/>
</dbReference>
<dbReference type="eggNOG" id="COG5492">
    <property type="taxonomic scope" value="Bacteria"/>
</dbReference>
<organism evidence="1 2">
    <name type="scientific">Lentilactobacillus curieae</name>
    <dbReference type="NCBI Taxonomy" id="1138822"/>
    <lineage>
        <taxon>Bacteria</taxon>
        <taxon>Bacillati</taxon>
        <taxon>Bacillota</taxon>
        <taxon>Bacilli</taxon>
        <taxon>Lactobacillales</taxon>
        <taxon>Lactobacillaceae</taxon>
        <taxon>Lentilactobacillus</taxon>
    </lineage>
</organism>
<dbReference type="AlphaFoldDB" id="A0A1S6QH22"/>
<gene>
    <name evidence="1" type="ORF">PL11_002725</name>
</gene>
<evidence type="ECO:0000313" key="2">
    <source>
        <dbReference type="Proteomes" id="UP000030361"/>
    </source>
</evidence>
<dbReference type="InterPro" id="IPR023296">
    <property type="entry name" value="Glyco_hydro_beta-prop_sf"/>
</dbReference>
<dbReference type="CDD" id="cd08983">
    <property type="entry name" value="GH43_Bt3655-like"/>
    <property type="match status" value="1"/>
</dbReference>
<dbReference type="PANTHER" id="PTHR43301:SF3">
    <property type="entry name" value="ARABINAN ENDO-1,5-ALPHA-L-ARABINOSIDASE A-RELATED"/>
    <property type="match status" value="1"/>
</dbReference>
<dbReference type="KEGG" id="lcu:PL11_002725"/>
<sequence>MKKHGYYLFTYFAGEKYADGESIFFAVSRDGLHWQDINDNHPILTSNTGTHGIRDPFIIKNPRTNQYTIIGTDLKMHEADNWGEVQRIGSRSLLISNSDDLLNWSAPQLIEVAPEGFGCVWAPEATYDPVTNQFLVYWSSKTNEDDYKKQRVYCATTLDFTNFSSPKLMIEKDHSTIDTTVIHYRDHYYRFSKDETDKRVFAERLKQLASTPQPVTSPALTALSGVEGPTIYKLVGQSKWVLLLDNYSKSGYFPLLSNNLPKGEFKQLPESAYHMPSRARHGTVISITQEEYQRIKNHQF</sequence>
<name>A0A1S6QH22_9LACO</name>
<dbReference type="RefSeq" id="WP_035166200.1">
    <property type="nucleotide sequence ID" value="NZ_CP018906.1"/>
</dbReference>
<dbReference type="EMBL" id="CP018906">
    <property type="protein sequence ID" value="AQW20905.1"/>
    <property type="molecule type" value="Genomic_DNA"/>
</dbReference>
<dbReference type="Proteomes" id="UP000030361">
    <property type="component" value="Chromosome"/>
</dbReference>
<evidence type="ECO:0008006" key="3">
    <source>
        <dbReference type="Google" id="ProtNLM"/>
    </source>
</evidence>
<reference evidence="1 2" key="1">
    <citation type="journal article" date="2015" name="Genome Announc.">
        <title>Genome Sequence of Lactobacillus curieae CCTCC M 2011381T, a Novel Producer of Gamma-aminobutyric Acid.</title>
        <authorList>
            <person name="Wang Y."/>
            <person name="Wang Y."/>
            <person name="Lang C."/>
            <person name="Wei D."/>
            <person name="Xu P."/>
            <person name="Xie J."/>
        </authorList>
    </citation>
    <scope>NUCLEOTIDE SEQUENCE [LARGE SCALE GENOMIC DNA]</scope>
    <source>
        <strain evidence="1 2">CCTCC M 2011381</strain>
    </source>
</reference>
<dbReference type="InterPro" id="IPR050727">
    <property type="entry name" value="GH43_arabinanases"/>
</dbReference>
<dbReference type="PANTHER" id="PTHR43301">
    <property type="entry name" value="ARABINAN ENDO-1,5-ALPHA-L-ARABINOSIDASE"/>
    <property type="match status" value="1"/>
</dbReference>
<evidence type="ECO:0000313" key="1">
    <source>
        <dbReference type="EMBL" id="AQW20905.1"/>
    </source>
</evidence>
<dbReference type="Gene3D" id="2.115.10.20">
    <property type="entry name" value="Glycosyl hydrolase domain, family 43"/>
    <property type="match status" value="1"/>
</dbReference>
<dbReference type="OrthoDB" id="9758923at2"/>
<keyword evidence="2" id="KW-1185">Reference proteome</keyword>
<proteinExistence type="predicted"/>
<accession>A0A1S6QH22</accession>
<protein>
    <recommendedName>
        <fullName evidence="3">1,4-beta-xylanase</fullName>
    </recommendedName>
</protein>